<dbReference type="SUPFAM" id="SSF103481">
    <property type="entry name" value="Multidrug resistance efflux transporter EmrE"/>
    <property type="match status" value="1"/>
</dbReference>
<dbReference type="Proteomes" id="UP000548476">
    <property type="component" value="Unassembled WGS sequence"/>
</dbReference>
<comment type="caution">
    <text evidence="4">The sequence shown here is derived from an EMBL/GenBank/DDBJ whole genome shotgun (WGS) entry which is preliminary data.</text>
</comment>
<proteinExistence type="inferred from homology"/>
<keyword evidence="2" id="KW-0472">Membrane</keyword>
<feature type="transmembrane region" description="Helical" evidence="2">
    <location>
        <begin position="180"/>
        <end position="198"/>
    </location>
</feature>
<feature type="transmembrane region" description="Helical" evidence="2">
    <location>
        <begin position="43"/>
        <end position="63"/>
    </location>
</feature>
<feature type="domain" description="EamA" evidence="3">
    <location>
        <begin position="150"/>
        <end position="280"/>
    </location>
</feature>
<feature type="transmembrane region" description="Helical" evidence="2">
    <location>
        <begin position="265"/>
        <end position="285"/>
    </location>
</feature>
<dbReference type="InterPro" id="IPR000620">
    <property type="entry name" value="EamA_dom"/>
</dbReference>
<reference evidence="4 5" key="1">
    <citation type="submission" date="2020-08" db="EMBL/GenBank/DDBJ databases">
        <title>Genomic Encyclopedia of Type Strains, Phase IV (KMG-IV): sequencing the most valuable type-strain genomes for metagenomic binning, comparative biology and taxonomic classification.</title>
        <authorList>
            <person name="Goeker M."/>
        </authorList>
    </citation>
    <scope>NUCLEOTIDE SEQUENCE [LARGE SCALE GENOMIC DNA]</scope>
    <source>
        <strain evidence="4 5">YIM 65646</strain>
    </source>
</reference>
<feature type="transmembrane region" description="Helical" evidence="2">
    <location>
        <begin position="239"/>
        <end position="259"/>
    </location>
</feature>
<sequence>MTVLTPAPPRTASPAPAVALTLGSMSLVQVGLAASTSFFDRLTPAGTTWLRLSWAAVILLIVVRPKPWRHSPRDLAGVAALGAVSAGMTLLFAEAASRLPIAAAVAIGFLGPLGVGVMRRAGKWGLLWPPVAFGGVVLLTEPWHGPVNVPGLAFAVANAFCWAGYVLLTQKVADKVPGLSGLAMSMTVSALVATAVGASQALPRMDFRDLYLGAALALLIPVLPYAMEMLALRRIAVGAFGTLLSLEPAIALVIGWVALHQVPAVWQFTGIGLVTIAAIGAARAGRRGTGVG</sequence>
<feature type="transmembrane region" description="Helical" evidence="2">
    <location>
        <begin position="125"/>
        <end position="143"/>
    </location>
</feature>
<feature type="transmembrane region" description="Helical" evidence="2">
    <location>
        <begin position="99"/>
        <end position="118"/>
    </location>
</feature>
<dbReference type="Pfam" id="PF00892">
    <property type="entry name" value="EamA"/>
    <property type="match status" value="1"/>
</dbReference>
<accession>A0A841FN23</accession>
<dbReference type="AlphaFoldDB" id="A0A841FN23"/>
<evidence type="ECO:0000313" key="5">
    <source>
        <dbReference type="Proteomes" id="UP000548476"/>
    </source>
</evidence>
<dbReference type="RefSeq" id="WP_239121925.1">
    <property type="nucleotide sequence ID" value="NZ_BONT01000006.1"/>
</dbReference>
<comment type="similarity">
    <text evidence="1">Belongs to the EamA transporter family.</text>
</comment>
<keyword evidence="2" id="KW-0812">Transmembrane</keyword>
<keyword evidence="5" id="KW-1185">Reference proteome</keyword>
<dbReference type="EMBL" id="JACHGT010000006">
    <property type="protein sequence ID" value="MBB6035198.1"/>
    <property type="molecule type" value="Genomic_DNA"/>
</dbReference>
<dbReference type="GO" id="GO:0016020">
    <property type="term" value="C:membrane"/>
    <property type="evidence" value="ECO:0007669"/>
    <property type="project" value="InterPro"/>
</dbReference>
<gene>
    <name evidence="4" type="ORF">HNR73_003055</name>
</gene>
<feature type="transmembrane region" description="Helical" evidence="2">
    <location>
        <begin position="149"/>
        <end position="168"/>
    </location>
</feature>
<name>A0A841FN23_9ACTN</name>
<organism evidence="4 5">
    <name type="scientific">Phytomonospora endophytica</name>
    <dbReference type="NCBI Taxonomy" id="714109"/>
    <lineage>
        <taxon>Bacteria</taxon>
        <taxon>Bacillati</taxon>
        <taxon>Actinomycetota</taxon>
        <taxon>Actinomycetes</taxon>
        <taxon>Micromonosporales</taxon>
        <taxon>Micromonosporaceae</taxon>
        <taxon>Phytomonospora</taxon>
    </lineage>
</organism>
<feature type="transmembrane region" description="Helical" evidence="2">
    <location>
        <begin position="75"/>
        <end position="93"/>
    </location>
</feature>
<protein>
    <submittedName>
        <fullName evidence="4">Inner membrane transporter RhtA</fullName>
    </submittedName>
</protein>
<evidence type="ECO:0000313" key="4">
    <source>
        <dbReference type="EMBL" id="MBB6035198.1"/>
    </source>
</evidence>
<evidence type="ECO:0000259" key="3">
    <source>
        <dbReference type="Pfam" id="PF00892"/>
    </source>
</evidence>
<evidence type="ECO:0000256" key="2">
    <source>
        <dbReference type="SAM" id="Phobius"/>
    </source>
</evidence>
<feature type="transmembrane region" description="Helical" evidence="2">
    <location>
        <begin position="210"/>
        <end position="227"/>
    </location>
</feature>
<evidence type="ECO:0000256" key="1">
    <source>
        <dbReference type="ARBA" id="ARBA00007362"/>
    </source>
</evidence>
<keyword evidence="2" id="KW-1133">Transmembrane helix</keyword>
<dbReference type="InterPro" id="IPR037185">
    <property type="entry name" value="EmrE-like"/>
</dbReference>